<proteinExistence type="predicted"/>
<reference evidence="2" key="1">
    <citation type="journal article" date="2007" name="J. Bacteriol.">
        <title>Comparative genome analysis of four magnetotactic bacteria reveals a complex set of group-specific genes implicated in magnetosome biomineralization and function.</title>
        <authorList>
            <person name="Richter M."/>
            <person name="Kube M."/>
            <person name="Bazylinski D.A."/>
            <person name="Lombardot T."/>
            <person name="Gloeckner F.O."/>
            <person name="Reinhardt R."/>
            <person name="Schueler D."/>
        </authorList>
    </citation>
    <scope>NUCLEOTIDE SEQUENCE</scope>
    <source>
        <strain evidence="2">MSR-1</strain>
    </source>
</reference>
<evidence type="ECO:0000313" key="2">
    <source>
        <dbReference type="EMBL" id="CAM75765.1"/>
    </source>
</evidence>
<dbReference type="InterPro" id="IPR003497">
    <property type="entry name" value="BRO_N_domain"/>
</dbReference>
<dbReference type="SMART" id="SM01040">
    <property type="entry name" value="Bro-N"/>
    <property type="match status" value="1"/>
</dbReference>
<dbReference type="PANTHER" id="PTHR36180:SF2">
    <property type="entry name" value="BRO FAMILY PROTEIN"/>
    <property type="match status" value="1"/>
</dbReference>
<protein>
    <submittedName>
        <fullName evidence="2">BRO, N-terminal</fullName>
    </submittedName>
</protein>
<evidence type="ECO:0000259" key="1">
    <source>
        <dbReference type="PROSITE" id="PS51750"/>
    </source>
</evidence>
<dbReference type="RefSeq" id="WP_106003503.1">
    <property type="nucleotide sequence ID" value="NZ_CP027527.1"/>
</dbReference>
<accession>A4TYQ8</accession>
<feature type="domain" description="Bro-N" evidence="1">
    <location>
        <begin position="1"/>
        <end position="105"/>
    </location>
</feature>
<organism evidence="2">
    <name type="scientific">Magnetospirillum gryphiswaldense</name>
    <dbReference type="NCBI Taxonomy" id="55518"/>
    <lineage>
        <taxon>Bacteria</taxon>
        <taxon>Pseudomonadati</taxon>
        <taxon>Pseudomonadota</taxon>
        <taxon>Alphaproteobacteria</taxon>
        <taxon>Rhodospirillales</taxon>
        <taxon>Rhodospirillaceae</taxon>
        <taxon>Magnetospirillum</taxon>
    </lineage>
</organism>
<dbReference type="EMBL" id="CU459003">
    <property type="protein sequence ID" value="CAM75765.1"/>
    <property type="molecule type" value="Genomic_DNA"/>
</dbReference>
<gene>
    <name evidence="2" type="ORF">MGR_2342</name>
</gene>
<name>A4TYQ8_9PROT</name>
<dbReference type="PANTHER" id="PTHR36180">
    <property type="entry name" value="DNA-BINDING PROTEIN-RELATED-RELATED"/>
    <property type="match status" value="1"/>
</dbReference>
<sequence>MTNIVPFEFEGSAIRVVDIDGAPWFVGKDVAERLGYANATDAINKHCRGVAKRYPIIDALGRTQEARILSEPDVLRLIVGSKLPAAVRFERWVFEEVLPTIRTTGGSDIGTTKADDIAQEAARIVLARLGMVPEQIGALDGKVDRLLTVTNELAMNRRVTIPVNVVKKHLSVLHEHGGNCPHCKKPLVYRGESINAMLQRRGLAWEADHFFANMSANFEHTWVICTDCHNLLTPWRPGPTMPRIGAATRKFEGYHEGAKEVLRRMKRGEAEAEAQANAPLFAVTGNILPLVPRSGESRPA</sequence>
<dbReference type="Pfam" id="PF02498">
    <property type="entry name" value="Bro-N"/>
    <property type="match status" value="1"/>
</dbReference>
<dbReference type="AlphaFoldDB" id="A4TYQ8"/>
<dbReference type="PROSITE" id="PS51750">
    <property type="entry name" value="BRO_N"/>
    <property type="match status" value="1"/>
</dbReference>